<protein>
    <recommendedName>
        <fullName evidence="2">UPF0102 protein SAMN05421544_102169</fullName>
    </recommendedName>
</protein>
<evidence type="ECO:0000313" key="3">
    <source>
        <dbReference type="EMBL" id="SDE04780.1"/>
    </source>
</evidence>
<dbReference type="EMBL" id="FNAS01000002">
    <property type="protein sequence ID" value="SDE04780.1"/>
    <property type="molecule type" value="Genomic_DNA"/>
</dbReference>
<evidence type="ECO:0000256" key="1">
    <source>
        <dbReference type="ARBA" id="ARBA00006738"/>
    </source>
</evidence>
<keyword evidence="4" id="KW-1185">Reference proteome</keyword>
<dbReference type="OrthoDB" id="9802516at2"/>
<dbReference type="Proteomes" id="UP000198517">
    <property type="component" value="Unassembled WGS sequence"/>
</dbReference>
<dbReference type="Pfam" id="PF02021">
    <property type="entry name" value="UPF0102"/>
    <property type="match status" value="1"/>
</dbReference>
<dbReference type="InterPro" id="IPR011856">
    <property type="entry name" value="tRNA_endonuc-like_dom_sf"/>
</dbReference>
<keyword evidence="3" id="KW-0255">Endonuclease</keyword>
<keyword evidence="3" id="KW-0378">Hydrolase</keyword>
<gene>
    <name evidence="3" type="ORF">SAMN05421544_102169</name>
</gene>
<dbReference type="Gene3D" id="3.40.1350.10">
    <property type="match status" value="1"/>
</dbReference>
<dbReference type="InterPro" id="IPR003509">
    <property type="entry name" value="UPF0102_YraN-like"/>
</dbReference>
<dbReference type="RefSeq" id="WP_092735879.1">
    <property type="nucleotide sequence ID" value="NZ_FNAS01000002.1"/>
</dbReference>
<sequence length="123" mass="14037">MAEHNDFGKYAEQLAEKYLIDKDYVILTKNYRYQKAEIDIIAQKENTIAIVEVKARQSNAVMAPYEAVGKKKMKLLVLAADAFLQDRGDELEARFDIISITISDNKEPNIVHIENAFEVIDVC</sequence>
<dbReference type="PANTHER" id="PTHR34039:SF1">
    <property type="entry name" value="UPF0102 PROTEIN YRAN"/>
    <property type="match status" value="1"/>
</dbReference>
<proteinExistence type="inferred from homology"/>
<dbReference type="STRING" id="1071918.SAMN05421544_102169"/>
<dbReference type="CDD" id="cd20736">
    <property type="entry name" value="PoNe_Nuclease"/>
    <property type="match status" value="1"/>
</dbReference>
<dbReference type="AlphaFoldDB" id="A0A1G6ZQF2"/>
<dbReference type="GO" id="GO:0003676">
    <property type="term" value="F:nucleic acid binding"/>
    <property type="evidence" value="ECO:0007669"/>
    <property type="project" value="InterPro"/>
</dbReference>
<dbReference type="SUPFAM" id="SSF52980">
    <property type="entry name" value="Restriction endonuclease-like"/>
    <property type="match status" value="1"/>
</dbReference>
<dbReference type="GO" id="GO:0004519">
    <property type="term" value="F:endonuclease activity"/>
    <property type="evidence" value="ECO:0007669"/>
    <property type="project" value="UniProtKB-KW"/>
</dbReference>
<reference evidence="3 4" key="1">
    <citation type="submission" date="2016-10" db="EMBL/GenBank/DDBJ databases">
        <authorList>
            <person name="de Groot N.N."/>
        </authorList>
    </citation>
    <scope>NUCLEOTIDE SEQUENCE [LARGE SCALE GENOMIC DNA]</scope>
    <source>
        <strain evidence="3 4">DSM 24015</strain>
    </source>
</reference>
<evidence type="ECO:0000256" key="2">
    <source>
        <dbReference type="HAMAP-Rule" id="MF_00048"/>
    </source>
</evidence>
<organism evidence="3 4">
    <name type="scientific">Riemerella columbipharyngis</name>
    <dbReference type="NCBI Taxonomy" id="1071918"/>
    <lineage>
        <taxon>Bacteria</taxon>
        <taxon>Pseudomonadati</taxon>
        <taxon>Bacteroidota</taxon>
        <taxon>Flavobacteriia</taxon>
        <taxon>Flavobacteriales</taxon>
        <taxon>Weeksellaceae</taxon>
        <taxon>Riemerella</taxon>
    </lineage>
</organism>
<dbReference type="HAMAP" id="MF_00048">
    <property type="entry name" value="UPF0102"/>
    <property type="match status" value="1"/>
</dbReference>
<name>A0A1G6ZQF2_9FLAO</name>
<accession>A0A1G6ZQF2</accession>
<dbReference type="InterPro" id="IPR011335">
    <property type="entry name" value="Restrct_endonuc-II-like"/>
</dbReference>
<dbReference type="PANTHER" id="PTHR34039">
    <property type="entry name" value="UPF0102 PROTEIN YRAN"/>
    <property type="match status" value="1"/>
</dbReference>
<evidence type="ECO:0000313" key="4">
    <source>
        <dbReference type="Proteomes" id="UP000198517"/>
    </source>
</evidence>
<comment type="similarity">
    <text evidence="1 2">Belongs to the UPF0102 family.</text>
</comment>
<keyword evidence="3" id="KW-0540">Nuclease</keyword>